<evidence type="ECO:0000256" key="4">
    <source>
        <dbReference type="ARBA" id="ARBA00023125"/>
    </source>
</evidence>
<reference evidence="7 8" key="1">
    <citation type="submission" date="2023-03" db="EMBL/GenBank/DDBJ databases">
        <title>Bacillus Genome Sequencing.</title>
        <authorList>
            <person name="Dunlap C."/>
        </authorList>
    </citation>
    <scope>NUCLEOTIDE SEQUENCE [LARGE SCALE GENOMIC DNA]</scope>
    <source>
        <strain evidence="7 8">B-23453</strain>
    </source>
</reference>
<evidence type="ECO:0000256" key="1">
    <source>
        <dbReference type="ARBA" id="ARBA00002190"/>
    </source>
</evidence>
<gene>
    <name evidence="7" type="ORF">P4T90_24185</name>
</gene>
<dbReference type="Pfam" id="PF00872">
    <property type="entry name" value="Transposase_mut"/>
    <property type="match status" value="1"/>
</dbReference>
<dbReference type="RefSeq" id="WP_328007052.1">
    <property type="nucleotide sequence ID" value="NZ_JARMAB010000053.1"/>
</dbReference>
<evidence type="ECO:0000256" key="6">
    <source>
        <dbReference type="RuleBase" id="RU365089"/>
    </source>
</evidence>
<keyword evidence="3 6" id="KW-0815">Transposition</keyword>
<name>A0ABU6MN43_9BACI</name>
<dbReference type="InterPro" id="IPR001207">
    <property type="entry name" value="Transposase_mutator"/>
</dbReference>
<keyword evidence="6" id="KW-0814">Transposable element</keyword>
<dbReference type="EMBL" id="JARMAB010000053">
    <property type="protein sequence ID" value="MED1206111.1"/>
    <property type="molecule type" value="Genomic_DNA"/>
</dbReference>
<evidence type="ECO:0000256" key="5">
    <source>
        <dbReference type="ARBA" id="ARBA00023172"/>
    </source>
</evidence>
<evidence type="ECO:0000256" key="3">
    <source>
        <dbReference type="ARBA" id="ARBA00022578"/>
    </source>
</evidence>
<sequence>SNLTKKLDPLVNDWANRPLNVMYFPYLFVDAMYIKVREHNKVVSKAVYIAMGVNEQNKREIIGLKVDHSESETNWREFFESLKSRGLQSPKLIISDAHQGLKAAITKAFIGTSWQRCTVHMLRNMIQTMPRKDSKEARSQLKAIFKSSNLEEAKKLKDEFMATYEEQKGYQKAILILDEGFDDATQFYTESEDFHIHLRTTNVLERLNSEIRRREQVIRVFPNHQSAFRLIGAVLMDYADTLDLGNRKFLHPQ</sequence>
<comment type="similarity">
    <text evidence="2 6">Belongs to the transposase mutator family.</text>
</comment>
<keyword evidence="8" id="KW-1185">Reference proteome</keyword>
<evidence type="ECO:0000313" key="7">
    <source>
        <dbReference type="EMBL" id="MED1206111.1"/>
    </source>
</evidence>
<keyword evidence="5 6" id="KW-0233">DNA recombination</keyword>
<dbReference type="PANTHER" id="PTHR33217">
    <property type="entry name" value="TRANSPOSASE FOR INSERTION SEQUENCE ELEMENT IS1081"/>
    <property type="match status" value="1"/>
</dbReference>
<evidence type="ECO:0000256" key="2">
    <source>
        <dbReference type="ARBA" id="ARBA00010961"/>
    </source>
</evidence>
<keyword evidence="4 6" id="KW-0238">DNA-binding</keyword>
<dbReference type="NCBIfam" id="NF033543">
    <property type="entry name" value="transpos_IS256"/>
    <property type="match status" value="1"/>
</dbReference>
<dbReference type="Proteomes" id="UP001341444">
    <property type="component" value="Unassembled WGS sequence"/>
</dbReference>
<organism evidence="7 8">
    <name type="scientific">Heyndrickxia acidicola</name>
    <dbReference type="NCBI Taxonomy" id="209389"/>
    <lineage>
        <taxon>Bacteria</taxon>
        <taxon>Bacillati</taxon>
        <taxon>Bacillota</taxon>
        <taxon>Bacilli</taxon>
        <taxon>Bacillales</taxon>
        <taxon>Bacillaceae</taxon>
        <taxon>Heyndrickxia</taxon>
    </lineage>
</organism>
<proteinExistence type="inferred from homology"/>
<feature type="non-terminal residue" evidence="7">
    <location>
        <position position="1"/>
    </location>
</feature>
<comment type="caution">
    <text evidence="7">The sequence shown here is derived from an EMBL/GenBank/DDBJ whole genome shotgun (WGS) entry which is preliminary data.</text>
</comment>
<dbReference type="PANTHER" id="PTHR33217:SF7">
    <property type="entry name" value="TRANSPOSASE FOR INSERTION SEQUENCE ELEMENT IS1081"/>
    <property type="match status" value="1"/>
</dbReference>
<protein>
    <recommendedName>
        <fullName evidence="6">Mutator family transposase</fullName>
    </recommendedName>
</protein>
<evidence type="ECO:0000313" key="8">
    <source>
        <dbReference type="Proteomes" id="UP001341444"/>
    </source>
</evidence>
<comment type="function">
    <text evidence="1 6">Required for the transposition of the insertion element.</text>
</comment>
<accession>A0ABU6MN43</accession>